<dbReference type="Proteomes" id="UP000185728">
    <property type="component" value="Unassembled WGS sequence"/>
</dbReference>
<evidence type="ECO:0000313" key="1">
    <source>
        <dbReference type="EMBL" id="SIS43187.1"/>
    </source>
</evidence>
<accession>A0ABY1KNG1</accession>
<keyword evidence="2" id="KW-1185">Reference proteome</keyword>
<gene>
    <name evidence="1" type="ORF">SAMN05421766_101942</name>
</gene>
<dbReference type="EMBL" id="FTOB01000001">
    <property type="protein sequence ID" value="SIS43187.1"/>
    <property type="molecule type" value="Genomic_DNA"/>
</dbReference>
<evidence type="ECO:0000313" key="2">
    <source>
        <dbReference type="Proteomes" id="UP000185728"/>
    </source>
</evidence>
<proteinExistence type="predicted"/>
<sequence length="35" mass="4137">MKRIENTDLESDFRALLISHPSYGPRKTKLELTIY</sequence>
<protein>
    <submittedName>
        <fullName evidence="1">Uncharacterized protein</fullName>
    </submittedName>
</protein>
<name>A0ABY1KNG1_9FLAO</name>
<reference evidence="1 2" key="1">
    <citation type="submission" date="2017-01" db="EMBL/GenBank/DDBJ databases">
        <authorList>
            <person name="Varghese N."/>
            <person name="Submissions S."/>
        </authorList>
    </citation>
    <scope>NUCLEOTIDE SEQUENCE [LARGE SCALE GENOMIC DNA]</scope>
    <source>
        <strain evidence="1 2">DSM 2061</strain>
    </source>
</reference>
<organism evidence="1 2">
    <name type="scientific">Zobellia uliginosa</name>
    <dbReference type="NCBI Taxonomy" id="143224"/>
    <lineage>
        <taxon>Bacteria</taxon>
        <taxon>Pseudomonadati</taxon>
        <taxon>Bacteroidota</taxon>
        <taxon>Flavobacteriia</taxon>
        <taxon>Flavobacteriales</taxon>
        <taxon>Flavobacteriaceae</taxon>
        <taxon>Zobellia</taxon>
    </lineage>
</organism>
<comment type="caution">
    <text evidence="1">The sequence shown here is derived from an EMBL/GenBank/DDBJ whole genome shotgun (WGS) entry which is preliminary data.</text>
</comment>